<gene>
    <name evidence="2" type="ORF">CU103_19535</name>
</gene>
<feature type="compositionally biased region" description="Low complexity" evidence="1">
    <location>
        <begin position="74"/>
        <end position="85"/>
    </location>
</feature>
<evidence type="ECO:0000313" key="2">
    <source>
        <dbReference type="EMBL" id="PSH62060.1"/>
    </source>
</evidence>
<dbReference type="OrthoDB" id="7459855at2"/>
<protein>
    <submittedName>
        <fullName evidence="2">Uncharacterized protein</fullName>
    </submittedName>
</protein>
<reference evidence="3" key="1">
    <citation type="submission" date="2017-11" db="EMBL/GenBank/DDBJ databases">
        <authorList>
            <person name="Kuznetsova I."/>
            <person name="Sazanova A."/>
            <person name="Chirak E."/>
            <person name="Safronova V."/>
            <person name="Willems A."/>
        </authorList>
    </citation>
    <scope>NUCLEOTIDE SEQUENCE [LARGE SCALE GENOMIC DNA]</scope>
    <source>
        <strain evidence="3">CCBAU 03422</strain>
    </source>
</reference>
<feature type="region of interest" description="Disordered" evidence="1">
    <location>
        <begin position="74"/>
        <end position="105"/>
    </location>
</feature>
<sequence>MSADAINDCCIALELCQRTWLVGFLLPGSKKVSTPILHLFGRVEKRQEPMGLQTFPLKQPLNATVLALPVGLPSRLKSSPRPSCKPIDRGCGRRTPSPVDPDRFG</sequence>
<dbReference type="Proteomes" id="UP000241764">
    <property type="component" value="Unassembled WGS sequence"/>
</dbReference>
<evidence type="ECO:0000256" key="1">
    <source>
        <dbReference type="SAM" id="MobiDB-lite"/>
    </source>
</evidence>
<name>A0A2P7B6L3_9HYPH</name>
<keyword evidence="3" id="KW-1185">Reference proteome</keyword>
<organism evidence="2 3">
    <name type="scientific">Phyllobacterium sophorae</name>
    <dbReference type="NCBI Taxonomy" id="1520277"/>
    <lineage>
        <taxon>Bacteria</taxon>
        <taxon>Pseudomonadati</taxon>
        <taxon>Pseudomonadota</taxon>
        <taxon>Alphaproteobacteria</taxon>
        <taxon>Hyphomicrobiales</taxon>
        <taxon>Phyllobacteriaceae</taxon>
        <taxon>Phyllobacterium</taxon>
    </lineage>
</organism>
<dbReference type="EMBL" id="PGGM01000010">
    <property type="protein sequence ID" value="PSH62060.1"/>
    <property type="molecule type" value="Genomic_DNA"/>
</dbReference>
<accession>A0A2P7B6L3</accession>
<comment type="caution">
    <text evidence="2">The sequence shown here is derived from an EMBL/GenBank/DDBJ whole genome shotgun (WGS) entry which is preliminary data.</text>
</comment>
<dbReference type="AlphaFoldDB" id="A0A2P7B6L3"/>
<proteinExistence type="predicted"/>
<evidence type="ECO:0000313" key="3">
    <source>
        <dbReference type="Proteomes" id="UP000241764"/>
    </source>
</evidence>